<dbReference type="SMART" id="SM00646">
    <property type="entry name" value="Ami_3"/>
    <property type="match status" value="1"/>
</dbReference>
<dbReference type="PANTHER" id="PTHR30404">
    <property type="entry name" value="N-ACETYLMURAMOYL-L-ALANINE AMIDASE"/>
    <property type="match status" value="1"/>
</dbReference>
<accession>A0A1N7FU76</accession>
<proteinExistence type="predicted"/>
<dbReference type="RefSeq" id="WP_083709842.1">
    <property type="nucleotide sequence ID" value="NZ_FTNT01000006.1"/>
</dbReference>
<feature type="region of interest" description="Disordered" evidence="2">
    <location>
        <begin position="284"/>
        <end position="327"/>
    </location>
</feature>
<feature type="signal peptide" evidence="3">
    <location>
        <begin position="1"/>
        <end position="33"/>
    </location>
</feature>
<organism evidence="5 6">
    <name type="scientific">Williamsia sterculiae</name>
    <dbReference type="NCBI Taxonomy" id="1344003"/>
    <lineage>
        <taxon>Bacteria</taxon>
        <taxon>Bacillati</taxon>
        <taxon>Actinomycetota</taxon>
        <taxon>Actinomycetes</taxon>
        <taxon>Mycobacteriales</taxon>
        <taxon>Nocardiaceae</taxon>
        <taxon>Williamsia</taxon>
    </lineage>
</organism>
<evidence type="ECO:0000313" key="6">
    <source>
        <dbReference type="Proteomes" id="UP000186218"/>
    </source>
</evidence>
<gene>
    <name evidence="5" type="ORF">SAMN05445060_2291</name>
</gene>
<dbReference type="PANTHER" id="PTHR30404:SF0">
    <property type="entry name" value="N-ACETYLMURAMOYL-L-ALANINE AMIDASE AMIC"/>
    <property type="match status" value="1"/>
</dbReference>
<evidence type="ECO:0000256" key="2">
    <source>
        <dbReference type="SAM" id="MobiDB-lite"/>
    </source>
</evidence>
<keyword evidence="6" id="KW-1185">Reference proteome</keyword>
<dbReference type="GO" id="GO:0009253">
    <property type="term" value="P:peptidoglycan catabolic process"/>
    <property type="evidence" value="ECO:0007669"/>
    <property type="project" value="InterPro"/>
</dbReference>
<dbReference type="InterPro" id="IPR050695">
    <property type="entry name" value="N-acetylmuramoyl_amidase_3"/>
</dbReference>
<keyword evidence="3" id="KW-0732">Signal</keyword>
<dbReference type="CDD" id="cd02696">
    <property type="entry name" value="MurNAc-LAA"/>
    <property type="match status" value="1"/>
</dbReference>
<feature type="region of interest" description="Disordered" evidence="2">
    <location>
        <begin position="64"/>
        <end position="97"/>
    </location>
</feature>
<evidence type="ECO:0000313" key="5">
    <source>
        <dbReference type="EMBL" id="SIS03933.1"/>
    </source>
</evidence>
<feature type="compositionally biased region" description="Polar residues" evidence="2">
    <location>
        <begin position="88"/>
        <end position="97"/>
    </location>
</feature>
<dbReference type="InterPro" id="IPR006311">
    <property type="entry name" value="TAT_signal"/>
</dbReference>
<reference evidence="5 6" key="1">
    <citation type="submission" date="2017-01" db="EMBL/GenBank/DDBJ databases">
        <authorList>
            <person name="Mah S.A."/>
            <person name="Swanson W.J."/>
            <person name="Moy G.W."/>
            <person name="Vacquier V.D."/>
        </authorList>
    </citation>
    <scope>NUCLEOTIDE SEQUENCE [LARGE SCALE GENOMIC DNA]</scope>
    <source>
        <strain evidence="5 6">CPCC 203464</strain>
    </source>
</reference>
<feature type="compositionally biased region" description="Basic and acidic residues" evidence="2">
    <location>
        <begin position="74"/>
        <end position="86"/>
    </location>
</feature>
<dbReference type="EMBL" id="FTNT01000006">
    <property type="protein sequence ID" value="SIS03933.1"/>
    <property type="molecule type" value="Genomic_DNA"/>
</dbReference>
<dbReference type="GO" id="GO:0030288">
    <property type="term" value="C:outer membrane-bounded periplasmic space"/>
    <property type="evidence" value="ECO:0007669"/>
    <property type="project" value="TreeGrafter"/>
</dbReference>
<evidence type="ECO:0000256" key="1">
    <source>
        <dbReference type="ARBA" id="ARBA00022801"/>
    </source>
</evidence>
<dbReference type="AlphaFoldDB" id="A0A1N7FU76"/>
<sequence>MSKAPRTRVTVLAGSACLAAVAPLLIAPGSASAAPTTSTPSAPATAAPAAKGTALTGKTVFLDPGHQGGSAGQKLDKKVPDGRGGTKDCQTTGATSVNGVPEHTVNWDVTQLVKAGLESQGAKVLLSRQNDTGWGGCVDERAKAATASKADVAVNIHADSTSASADPSKSGFHVIVPQLPIPDANVNKVQSTTGLAASKVMRDAFKKTGFTPANYAGVVDGLQTRSDIAAVNLTGVPDVFIEMGNLANPTEAAQLTGKDGQLKYALAITDGIVQQVVGQKATASTTAPTTTTPSTSSPSLPQGQSVPGTTGTTGTTTAPSTGTSQSGIDVTGLKSVIPLVQELMKSKNPNAIAGVLAGEGQDTSSQVLKAMLSVLYSAFGGKLPI</sequence>
<dbReference type="Pfam" id="PF01520">
    <property type="entry name" value="Amidase_3"/>
    <property type="match status" value="1"/>
</dbReference>
<dbReference type="STRING" id="1344003.SAMN05445060_2291"/>
<feature type="region of interest" description="Disordered" evidence="2">
    <location>
        <begin position="30"/>
        <end position="50"/>
    </location>
</feature>
<dbReference type="SUPFAM" id="SSF53187">
    <property type="entry name" value="Zn-dependent exopeptidases"/>
    <property type="match status" value="1"/>
</dbReference>
<dbReference type="Gene3D" id="3.40.630.40">
    <property type="entry name" value="Zn-dependent exopeptidases"/>
    <property type="match status" value="1"/>
</dbReference>
<dbReference type="InterPro" id="IPR002508">
    <property type="entry name" value="MurNAc-LAA_cat"/>
</dbReference>
<dbReference type="OrthoDB" id="3268878at2"/>
<feature type="chain" id="PRO_5013337690" evidence="3">
    <location>
        <begin position="34"/>
        <end position="385"/>
    </location>
</feature>
<keyword evidence="1" id="KW-0378">Hydrolase</keyword>
<evidence type="ECO:0000256" key="3">
    <source>
        <dbReference type="SAM" id="SignalP"/>
    </source>
</evidence>
<feature type="domain" description="MurNAc-LAA" evidence="4">
    <location>
        <begin position="142"/>
        <end position="273"/>
    </location>
</feature>
<protein>
    <submittedName>
        <fullName evidence="5">N-acetylmuramoyl-L-alanine amidase</fullName>
    </submittedName>
</protein>
<name>A0A1N7FU76_9NOCA</name>
<dbReference type="GO" id="GO:0008745">
    <property type="term" value="F:N-acetylmuramoyl-L-alanine amidase activity"/>
    <property type="evidence" value="ECO:0007669"/>
    <property type="project" value="InterPro"/>
</dbReference>
<evidence type="ECO:0000259" key="4">
    <source>
        <dbReference type="SMART" id="SM00646"/>
    </source>
</evidence>
<dbReference type="PROSITE" id="PS51318">
    <property type="entry name" value="TAT"/>
    <property type="match status" value="1"/>
</dbReference>
<dbReference type="Proteomes" id="UP000186218">
    <property type="component" value="Unassembled WGS sequence"/>
</dbReference>